<dbReference type="Proteomes" id="UP001497535">
    <property type="component" value="Unassembled WGS sequence"/>
</dbReference>
<sequence length="52" mass="5896">MEFPGYPFGLGLDGRLPRKLGNFCPNGASLMWEVKQKLDAFHQTPTEYNLIP</sequence>
<organism evidence="1 2">
    <name type="scientific">Meloidogyne enterolobii</name>
    <name type="common">Root-knot nematode worm</name>
    <name type="synonym">Meloidogyne mayaguensis</name>
    <dbReference type="NCBI Taxonomy" id="390850"/>
    <lineage>
        <taxon>Eukaryota</taxon>
        <taxon>Metazoa</taxon>
        <taxon>Ecdysozoa</taxon>
        <taxon>Nematoda</taxon>
        <taxon>Chromadorea</taxon>
        <taxon>Rhabditida</taxon>
        <taxon>Tylenchina</taxon>
        <taxon>Tylenchomorpha</taxon>
        <taxon>Tylenchoidea</taxon>
        <taxon>Meloidogynidae</taxon>
        <taxon>Meloidogyninae</taxon>
        <taxon>Meloidogyne</taxon>
    </lineage>
</organism>
<evidence type="ECO:0000313" key="1">
    <source>
        <dbReference type="EMBL" id="CAK5079631.1"/>
    </source>
</evidence>
<gene>
    <name evidence="1" type="ORF">MENTE1834_LOCUS26757</name>
</gene>
<dbReference type="EMBL" id="CAVMJV010000039">
    <property type="protein sequence ID" value="CAK5079631.1"/>
    <property type="molecule type" value="Genomic_DNA"/>
</dbReference>
<proteinExistence type="predicted"/>
<name>A0ACB0ZKX3_MELEN</name>
<comment type="caution">
    <text evidence="1">The sequence shown here is derived from an EMBL/GenBank/DDBJ whole genome shotgun (WGS) entry which is preliminary data.</text>
</comment>
<evidence type="ECO:0000313" key="2">
    <source>
        <dbReference type="Proteomes" id="UP001497535"/>
    </source>
</evidence>
<keyword evidence="2" id="KW-1185">Reference proteome</keyword>
<protein>
    <submittedName>
        <fullName evidence="1">Uncharacterized protein</fullName>
    </submittedName>
</protein>
<accession>A0ACB0ZKX3</accession>
<reference evidence="1" key="1">
    <citation type="submission" date="2023-11" db="EMBL/GenBank/DDBJ databases">
        <authorList>
            <person name="Poullet M."/>
        </authorList>
    </citation>
    <scope>NUCLEOTIDE SEQUENCE</scope>
    <source>
        <strain evidence="1">E1834</strain>
    </source>
</reference>